<evidence type="ECO:0000313" key="10">
    <source>
        <dbReference type="EMBL" id="KAK7300779.1"/>
    </source>
</evidence>
<feature type="domain" description="Subtilisin-like protease fibronectin type-III" evidence="9">
    <location>
        <begin position="420"/>
        <end position="517"/>
    </location>
</feature>
<evidence type="ECO:0000259" key="9">
    <source>
        <dbReference type="Pfam" id="PF17766"/>
    </source>
</evidence>
<dbReference type="InterPro" id="IPR023828">
    <property type="entry name" value="Peptidase_S8_Ser-AS"/>
</dbReference>
<dbReference type="Gene3D" id="3.50.30.30">
    <property type="match status" value="1"/>
</dbReference>
<comment type="similarity">
    <text evidence="2 7">Belongs to the peptidase S8 family.</text>
</comment>
<evidence type="ECO:0000313" key="11">
    <source>
        <dbReference type="Proteomes" id="UP001359559"/>
    </source>
</evidence>
<feature type="domain" description="Peptidase S8/S53" evidence="8">
    <location>
        <begin position="27"/>
        <end position="365"/>
    </location>
</feature>
<evidence type="ECO:0000256" key="4">
    <source>
        <dbReference type="ARBA" id="ARBA00022729"/>
    </source>
</evidence>
<organism evidence="10 11">
    <name type="scientific">Clitoria ternatea</name>
    <name type="common">Butterfly pea</name>
    <dbReference type="NCBI Taxonomy" id="43366"/>
    <lineage>
        <taxon>Eukaryota</taxon>
        <taxon>Viridiplantae</taxon>
        <taxon>Streptophyta</taxon>
        <taxon>Embryophyta</taxon>
        <taxon>Tracheophyta</taxon>
        <taxon>Spermatophyta</taxon>
        <taxon>Magnoliopsida</taxon>
        <taxon>eudicotyledons</taxon>
        <taxon>Gunneridae</taxon>
        <taxon>Pentapetalae</taxon>
        <taxon>rosids</taxon>
        <taxon>fabids</taxon>
        <taxon>Fabales</taxon>
        <taxon>Fabaceae</taxon>
        <taxon>Papilionoideae</taxon>
        <taxon>50 kb inversion clade</taxon>
        <taxon>NPAAA clade</taxon>
        <taxon>indigoferoid/millettioid clade</taxon>
        <taxon>Phaseoleae</taxon>
        <taxon>Clitoria</taxon>
    </lineage>
</organism>
<name>A0AAN9JMA0_CLITE</name>
<dbReference type="InterPro" id="IPR045051">
    <property type="entry name" value="SBT"/>
</dbReference>
<dbReference type="InterPro" id="IPR000209">
    <property type="entry name" value="Peptidase_S8/S53_dom"/>
</dbReference>
<dbReference type="Pfam" id="PF00082">
    <property type="entry name" value="Peptidase_S8"/>
    <property type="match status" value="1"/>
</dbReference>
<dbReference type="PANTHER" id="PTHR10795">
    <property type="entry name" value="PROPROTEIN CONVERTASE SUBTILISIN/KEXIN"/>
    <property type="match status" value="1"/>
</dbReference>
<evidence type="ECO:0000256" key="7">
    <source>
        <dbReference type="PROSITE-ProRule" id="PRU01240"/>
    </source>
</evidence>
<dbReference type="Proteomes" id="UP001359559">
    <property type="component" value="Unassembled WGS sequence"/>
</dbReference>
<comment type="caution">
    <text evidence="10">The sequence shown here is derived from an EMBL/GenBank/DDBJ whole genome shotgun (WGS) entry which is preliminary data.</text>
</comment>
<gene>
    <name evidence="10" type="ORF">RJT34_11629</name>
</gene>
<keyword evidence="11" id="KW-1185">Reference proteome</keyword>
<dbReference type="InterPro" id="IPR036852">
    <property type="entry name" value="Peptidase_S8/S53_dom_sf"/>
</dbReference>
<keyword evidence="4" id="KW-0732">Signal</keyword>
<comment type="caution">
    <text evidence="7">Lacks conserved residue(s) required for the propagation of feature annotation.</text>
</comment>
<protein>
    <recommendedName>
        <fullName evidence="12">Cucumisin</fullName>
    </recommendedName>
</protein>
<evidence type="ECO:0000256" key="1">
    <source>
        <dbReference type="ARBA" id="ARBA00004613"/>
    </source>
</evidence>
<reference evidence="10 11" key="1">
    <citation type="submission" date="2024-01" db="EMBL/GenBank/DDBJ databases">
        <title>The genomes of 5 underutilized Papilionoideae crops provide insights into root nodulation and disease resistance.</title>
        <authorList>
            <person name="Yuan L."/>
        </authorList>
    </citation>
    <scope>NUCLEOTIDE SEQUENCE [LARGE SCALE GENOMIC DNA]</scope>
    <source>
        <strain evidence="10">LY-2023</strain>
        <tissue evidence="10">Leaf</tissue>
    </source>
</reference>
<dbReference type="Gene3D" id="3.40.50.200">
    <property type="entry name" value="Peptidase S8/S53 domain"/>
    <property type="match status" value="1"/>
</dbReference>
<dbReference type="EMBL" id="JAYKXN010000003">
    <property type="protein sequence ID" value="KAK7300779.1"/>
    <property type="molecule type" value="Genomic_DNA"/>
</dbReference>
<dbReference type="Gene3D" id="2.60.40.2310">
    <property type="match status" value="1"/>
</dbReference>
<dbReference type="CDD" id="cd02120">
    <property type="entry name" value="PA_subtilisin_like"/>
    <property type="match status" value="1"/>
</dbReference>
<comment type="subcellular location">
    <subcellularLocation>
        <location evidence="1">Secreted</location>
    </subcellularLocation>
</comment>
<dbReference type="Pfam" id="PF17766">
    <property type="entry name" value="fn3_6"/>
    <property type="match status" value="1"/>
</dbReference>
<dbReference type="GO" id="GO:0004252">
    <property type="term" value="F:serine-type endopeptidase activity"/>
    <property type="evidence" value="ECO:0007669"/>
    <property type="project" value="InterPro"/>
</dbReference>
<accession>A0AAN9JMA0</accession>
<dbReference type="SUPFAM" id="SSF52743">
    <property type="entry name" value="Subtilisin-like"/>
    <property type="match status" value="1"/>
</dbReference>
<dbReference type="PROSITE" id="PS00138">
    <property type="entry name" value="SUBTILASE_SER"/>
    <property type="match status" value="1"/>
</dbReference>
<evidence type="ECO:0000256" key="5">
    <source>
        <dbReference type="ARBA" id="ARBA00022801"/>
    </source>
</evidence>
<dbReference type="AlphaFoldDB" id="A0AAN9JMA0"/>
<evidence type="ECO:0000256" key="3">
    <source>
        <dbReference type="ARBA" id="ARBA00022670"/>
    </source>
</evidence>
<dbReference type="GO" id="GO:0006508">
    <property type="term" value="P:proteolysis"/>
    <property type="evidence" value="ECO:0007669"/>
    <property type="project" value="UniProtKB-KW"/>
</dbReference>
<evidence type="ECO:0008006" key="12">
    <source>
        <dbReference type="Google" id="ProtNLM"/>
    </source>
</evidence>
<keyword evidence="3" id="KW-0645">Protease</keyword>
<evidence type="ECO:0000256" key="6">
    <source>
        <dbReference type="ARBA" id="ARBA00022825"/>
    </source>
</evidence>
<dbReference type="PROSITE" id="PS51892">
    <property type="entry name" value="SUBTILASE"/>
    <property type="match status" value="1"/>
</dbReference>
<keyword evidence="5" id="KW-0378">Hydrolase</keyword>
<keyword evidence="6" id="KW-0720">Serine protease</keyword>
<evidence type="ECO:0000256" key="2">
    <source>
        <dbReference type="ARBA" id="ARBA00011073"/>
    </source>
</evidence>
<dbReference type="InterPro" id="IPR041469">
    <property type="entry name" value="Subtilisin-like_FN3"/>
</dbReference>
<proteinExistence type="inferred from homology"/>
<evidence type="ECO:0000259" key="8">
    <source>
        <dbReference type="Pfam" id="PF00082"/>
    </source>
</evidence>
<dbReference type="GO" id="GO:0005576">
    <property type="term" value="C:extracellular region"/>
    <property type="evidence" value="ECO:0007669"/>
    <property type="project" value="UniProtKB-SubCell"/>
</dbReference>
<sequence>MTAYLRGTQMGMGHTVLPLLLETLLDGCDDADVLASYDEAIKDGVDILSISLGPNDQRFFPTDYFKDIHAIGSFHAMKSGILTSKTAGNSGPMPKTIANTAPWLLSVAASTIYRRFLTDVHLGDGKIFQGVSVNTFDLKKKLYPLVYAGDIPNTSGGYDSSTSRFCYENSLDKGLARGKIVLCDGYIGPQSAGFISGAAGAIFRSISPLVVADVFALPAVHVNDQDGNNIYSYLKSTSNPTATILKSYESKYATAPFVPPFSARGPNRITPDILKPDITAPGVAILAASPPCVPLSGVKGDIRIASFNIMSGTSMACPHVTAAAIYVKSFNPKWSPAAIKSSLMTTATPMRAVLNAEAEFAYGAGQLNPIKALHPGLVYDANENDYVNFLCGQGYDTTKLRIITGDSSTCTQGNIGLVWDLNLPSFAFSTTLSTQFKVAFHRTVTNVGSATSKYVARIDTYPSTLKIQVVPNALAFTSLGQMLHFTVEIEGSITSDIVSSSLVWSDGTYQVRSPIVVYVRK</sequence>